<dbReference type="Pfam" id="PF07831">
    <property type="entry name" value="PYNP_C"/>
    <property type="match status" value="1"/>
</dbReference>
<keyword evidence="10" id="KW-1185">Reference proteome</keyword>
<dbReference type="NCBIfam" id="NF004490">
    <property type="entry name" value="PRK05820.1"/>
    <property type="match status" value="1"/>
</dbReference>
<dbReference type="Proteomes" id="UP000318288">
    <property type="component" value="Unassembled WGS sequence"/>
</dbReference>
<evidence type="ECO:0000256" key="5">
    <source>
        <dbReference type="ARBA" id="ARBA00022679"/>
    </source>
</evidence>
<gene>
    <name evidence="9" type="primary">pdp</name>
    <name evidence="9" type="ORF">Poly51_11090</name>
</gene>
<evidence type="ECO:0000313" key="9">
    <source>
        <dbReference type="EMBL" id="TWU60828.1"/>
    </source>
</evidence>
<evidence type="ECO:0000256" key="1">
    <source>
        <dbReference type="ARBA" id="ARBA00006915"/>
    </source>
</evidence>
<dbReference type="GO" id="GO:0009032">
    <property type="term" value="F:thymidine phosphorylase activity"/>
    <property type="evidence" value="ECO:0007669"/>
    <property type="project" value="UniProtKB-EC"/>
</dbReference>
<comment type="similarity">
    <text evidence="1">Belongs to the thymidine/pyrimidine-nucleoside phosphorylase family.</text>
</comment>
<dbReference type="SUPFAM" id="SSF54680">
    <property type="entry name" value="Pyrimidine nucleoside phosphorylase C-terminal domain"/>
    <property type="match status" value="1"/>
</dbReference>
<accession>A0A5C6FH83</accession>
<reference evidence="9 10" key="1">
    <citation type="submission" date="2019-02" db="EMBL/GenBank/DDBJ databases">
        <title>Deep-cultivation of Planctomycetes and their phenomic and genomic characterization uncovers novel biology.</title>
        <authorList>
            <person name="Wiegand S."/>
            <person name="Jogler M."/>
            <person name="Boedeker C."/>
            <person name="Pinto D."/>
            <person name="Vollmers J."/>
            <person name="Rivas-Marin E."/>
            <person name="Kohn T."/>
            <person name="Peeters S.H."/>
            <person name="Heuer A."/>
            <person name="Rast P."/>
            <person name="Oberbeckmann S."/>
            <person name="Bunk B."/>
            <person name="Jeske O."/>
            <person name="Meyerdierks A."/>
            <person name="Storesund J.E."/>
            <person name="Kallscheuer N."/>
            <person name="Luecker S."/>
            <person name="Lage O.M."/>
            <person name="Pohl T."/>
            <person name="Merkel B.J."/>
            <person name="Hornburger P."/>
            <person name="Mueller R.-W."/>
            <person name="Bruemmer F."/>
            <person name="Labrenz M."/>
            <person name="Spormann A.M."/>
            <person name="Op Den Camp H."/>
            <person name="Overmann J."/>
            <person name="Amann R."/>
            <person name="Jetten M.S.M."/>
            <person name="Mascher T."/>
            <person name="Medema M.H."/>
            <person name="Devos D.P."/>
            <person name="Kaster A.-K."/>
            <person name="Ovreas L."/>
            <person name="Rohde M."/>
            <person name="Galperin M.Y."/>
            <person name="Jogler C."/>
        </authorList>
    </citation>
    <scope>NUCLEOTIDE SEQUENCE [LARGE SCALE GENOMIC DNA]</scope>
    <source>
        <strain evidence="9 10">Poly51</strain>
    </source>
</reference>
<dbReference type="InterPro" id="IPR000312">
    <property type="entry name" value="Glycosyl_Trfase_fam3"/>
</dbReference>
<feature type="region of interest" description="Disordered" evidence="7">
    <location>
        <begin position="69"/>
        <end position="92"/>
    </location>
</feature>
<dbReference type="PROSITE" id="PS00647">
    <property type="entry name" value="THYMID_PHOSPHORYLASE"/>
    <property type="match status" value="1"/>
</dbReference>
<dbReference type="InterPro" id="IPR018090">
    <property type="entry name" value="Pyrmidine_PPas_bac/euk"/>
</dbReference>
<dbReference type="GO" id="GO:0006213">
    <property type="term" value="P:pyrimidine nucleoside metabolic process"/>
    <property type="evidence" value="ECO:0007669"/>
    <property type="project" value="InterPro"/>
</dbReference>
<evidence type="ECO:0000313" key="10">
    <source>
        <dbReference type="Proteomes" id="UP000318288"/>
    </source>
</evidence>
<dbReference type="OrthoDB" id="9763887at2"/>
<dbReference type="GO" id="GO:0004645">
    <property type="term" value="F:1,4-alpha-oligoglucan phosphorylase activity"/>
    <property type="evidence" value="ECO:0007669"/>
    <property type="project" value="InterPro"/>
</dbReference>
<protein>
    <recommendedName>
        <fullName evidence="3">thymidine phosphorylase</fullName>
        <ecNumber evidence="3">2.4.2.4</ecNumber>
    </recommendedName>
</protein>
<dbReference type="SUPFAM" id="SSF47648">
    <property type="entry name" value="Nucleoside phosphorylase/phosphoribosyltransferase N-terminal domain"/>
    <property type="match status" value="1"/>
</dbReference>
<feature type="domain" description="Pyrimidine nucleoside phosphorylase C-terminal" evidence="8">
    <location>
        <begin position="346"/>
        <end position="419"/>
    </location>
</feature>
<evidence type="ECO:0000259" key="8">
    <source>
        <dbReference type="SMART" id="SM00941"/>
    </source>
</evidence>
<proteinExistence type="inferred from homology"/>
<evidence type="ECO:0000256" key="6">
    <source>
        <dbReference type="ARBA" id="ARBA00048550"/>
    </source>
</evidence>
<dbReference type="InterPro" id="IPR013102">
    <property type="entry name" value="PYNP_C"/>
</dbReference>
<dbReference type="RefSeq" id="WP_146454911.1">
    <property type="nucleotide sequence ID" value="NZ_SJPW01000001.1"/>
</dbReference>
<dbReference type="InterPro" id="IPR017459">
    <property type="entry name" value="Glycosyl_Trfase_fam3_N_dom"/>
</dbReference>
<dbReference type="PANTHER" id="PTHR10515">
    <property type="entry name" value="THYMIDINE PHOSPHORYLASE"/>
    <property type="match status" value="1"/>
</dbReference>
<dbReference type="Gene3D" id="3.90.1170.30">
    <property type="entry name" value="Pyrimidine nucleoside phosphorylase-like, C-terminal domain"/>
    <property type="match status" value="1"/>
</dbReference>
<dbReference type="GO" id="GO:0005829">
    <property type="term" value="C:cytosol"/>
    <property type="evidence" value="ECO:0007669"/>
    <property type="project" value="TreeGrafter"/>
</dbReference>
<dbReference type="InterPro" id="IPR000053">
    <property type="entry name" value="Thymidine/pyrmidine_PPase"/>
</dbReference>
<evidence type="ECO:0000256" key="3">
    <source>
        <dbReference type="ARBA" id="ARBA00011892"/>
    </source>
</evidence>
<comment type="caution">
    <text evidence="9">The sequence shown here is derived from an EMBL/GenBank/DDBJ whole genome shotgun (WGS) entry which is preliminary data.</text>
</comment>
<dbReference type="EMBL" id="SJPW01000001">
    <property type="protein sequence ID" value="TWU60828.1"/>
    <property type="molecule type" value="Genomic_DNA"/>
</dbReference>
<keyword evidence="5 9" id="KW-0808">Transferase</keyword>
<comment type="subunit">
    <text evidence="2">Homodimer.</text>
</comment>
<dbReference type="InterPro" id="IPR036320">
    <property type="entry name" value="Glycosyl_Trfase_fam3_N_dom_sf"/>
</dbReference>
<dbReference type="AlphaFoldDB" id="A0A5C6FH83"/>
<evidence type="ECO:0000256" key="4">
    <source>
        <dbReference type="ARBA" id="ARBA00022676"/>
    </source>
</evidence>
<organism evidence="9 10">
    <name type="scientific">Rubripirellula tenax</name>
    <dbReference type="NCBI Taxonomy" id="2528015"/>
    <lineage>
        <taxon>Bacteria</taxon>
        <taxon>Pseudomonadati</taxon>
        <taxon>Planctomycetota</taxon>
        <taxon>Planctomycetia</taxon>
        <taxon>Pirellulales</taxon>
        <taxon>Pirellulaceae</taxon>
        <taxon>Rubripirellula</taxon>
    </lineage>
</organism>
<dbReference type="NCBIfam" id="TIGR02644">
    <property type="entry name" value="Y_phosphoryl"/>
    <property type="match status" value="1"/>
</dbReference>
<dbReference type="InterPro" id="IPR036566">
    <property type="entry name" value="PYNP-like_C_sf"/>
</dbReference>
<dbReference type="Gene3D" id="3.40.1030.10">
    <property type="entry name" value="Nucleoside phosphorylase/phosphoribosyltransferase catalytic domain"/>
    <property type="match status" value="1"/>
</dbReference>
<comment type="catalytic activity">
    <reaction evidence="6">
        <text>thymidine + phosphate = 2-deoxy-alpha-D-ribose 1-phosphate + thymine</text>
        <dbReference type="Rhea" id="RHEA:16037"/>
        <dbReference type="ChEBI" id="CHEBI:17748"/>
        <dbReference type="ChEBI" id="CHEBI:17821"/>
        <dbReference type="ChEBI" id="CHEBI:43474"/>
        <dbReference type="ChEBI" id="CHEBI:57259"/>
        <dbReference type="EC" id="2.4.2.4"/>
    </reaction>
</comment>
<dbReference type="InterPro" id="IPR017872">
    <property type="entry name" value="Pyrmidine_PPase_CS"/>
</dbReference>
<evidence type="ECO:0000256" key="2">
    <source>
        <dbReference type="ARBA" id="ARBA00011738"/>
    </source>
</evidence>
<dbReference type="EC" id="2.4.2.4" evidence="3"/>
<dbReference type="FunFam" id="3.40.1030.10:FF:000003">
    <property type="entry name" value="Pyrimidine-nucleoside phosphorylase"/>
    <property type="match status" value="1"/>
</dbReference>
<evidence type="ECO:0000256" key="7">
    <source>
        <dbReference type="SAM" id="MobiDB-lite"/>
    </source>
</evidence>
<dbReference type="Pfam" id="PF00591">
    <property type="entry name" value="Glycos_transf_3"/>
    <property type="match status" value="1"/>
</dbReference>
<dbReference type="Gene3D" id="1.20.970.10">
    <property type="entry name" value="Transferase, Pyrimidine Nucleoside Phosphorylase, Chain C"/>
    <property type="match status" value="1"/>
</dbReference>
<keyword evidence="4 9" id="KW-0328">Glycosyltransferase</keyword>
<dbReference type="PANTHER" id="PTHR10515:SF0">
    <property type="entry name" value="THYMIDINE PHOSPHORYLASE"/>
    <property type="match status" value="1"/>
</dbReference>
<dbReference type="GO" id="GO:0006206">
    <property type="term" value="P:pyrimidine nucleobase metabolic process"/>
    <property type="evidence" value="ECO:0007669"/>
    <property type="project" value="InterPro"/>
</dbReference>
<dbReference type="SUPFAM" id="SSF52418">
    <property type="entry name" value="Nucleoside phosphorylase/phosphoribosyltransferase catalytic domain"/>
    <property type="match status" value="1"/>
</dbReference>
<dbReference type="PIRSF" id="PIRSF000478">
    <property type="entry name" value="TP_PyNP"/>
    <property type="match status" value="1"/>
</dbReference>
<dbReference type="SMART" id="SM00941">
    <property type="entry name" value="PYNP_C"/>
    <property type="match status" value="1"/>
</dbReference>
<name>A0A5C6FH83_9BACT</name>
<sequence>MLASTLLVKKRDGNELSDDEIRFLIEGFCSGAVTDYQMSALAMAICIRGMNRREIATLTRAMLESGDRLPRPDRLAEGRLASGRPRVDKHSTGGLGDKVSLILAPLLAACDVDVPMVSGRGLGLTGGTLDKLESIEGFTVDLSDQESSRILKEVGAFIIGASERIAPADRRLYALRDVTGTVESIPLITASILSKKLAANLDALVMDVKAGSAAFMKTESDALRLADSLVAVGGEAGLPTTALITDMDQPLGRAIGNAIEVNESIDVLAGQSGAVRDLTIELCADLLVQVGVAPSLDSARTRLASTLDDGSAMERFERMIAAQGGRLSQPRRLAPQTEITADHDGFVARFDCSSIGQVVVAMGGGRRKKGDPIDHAVGVRVHHSVGDPVKRGEPILTLHCSTVQANDYAKLLANAVEVVDGPVCKSPLILGRLGVGR</sequence>
<dbReference type="InterPro" id="IPR035902">
    <property type="entry name" value="Nuc_phospho_transferase"/>
</dbReference>
<dbReference type="Pfam" id="PF02885">
    <property type="entry name" value="Glycos_trans_3N"/>
    <property type="match status" value="1"/>
</dbReference>